<gene>
    <name evidence="1" type="ORF">PQO05_21430</name>
</gene>
<evidence type="ECO:0008006" key="3">
    <source>
        <dbReference type="Google" id="ProtNLM"/>
    </source>
</evidence>
<dbReference type="Proteomes" id="UP001216139">
    <property type="component" value="Chromosome"/>
</dbReference>
<dbReference type="EMBL" id="CP117167">
    <property type="protein sequence ID" value="WCT11304.1"/>
    <property type="molecule type" value="Genomic_DNA"/>
</dbReference>
<protein>
    <recommendedName>
        <fullName evidence="3">Outer membrane protein beta-barrel domain-containing protein</fullName>
    </recommendedName>
</protein>
<name>A0ABY7T4U2_9SPHI</name>
<proteinExistence type="predicted"/>
<keyword evidence="2" id="KW-1185">Reference proteome</keyword>
<evidence type="ECO:0000313" key="1">
    <source>
        <dbReference type="EMBL" id="WCT11304.1"/>
    </source>
</evidence>
<accession>A0ABY7T4U2</accession>
<organism evidence="1 2">
    <name type="scientific">Mucilaginibacter jinjuensis</name>
    <dbReference type="NCBI Taxonomy" id="1176721"/>
    <lineage>
        <taxon>Bacteria</taxon>
        <taxon>Pseudomonadati</taxon>
        <taxon>Bacteroidota</taxon>
        <taxon>Sphingobacteriia</taxon>
        <taxon>Sphingobacteriales</taxon>
        <taxon>Sphingobacteriaceae</taxon>
        <taxon>Mucilaginibacter</taxon>
    </lineage>
</organism>
<reference evidence="1 2" key="1">
    <citation type="submission" date="2023-02" db="EMBL/GenBank/DDBJ databases">
        <title>Genome sequence of Mucilaginibacter jinjuensis strain KACC 16571.</title>
        <authorList>
            <person name="Kim S."/>
            <person name="Heo J."/>
            <person name="Kwon S.-W."/>
        </authorList>
    </citation>
    <scope>NUCLEOTIDE SEQUENCE [LARGE SCALE GENOMIC DNA]</scope>
    <source>
        <strain evidence="1 2">KACC 16571</strain>
    </source>
</reference>
<dbReference type="RefSeq" id="WP_273629489.1">
    <property type="nucleotide sequence ID" value="NZ_CP117167.1"/>
</dbReference>
<sequence length="195" mass="20710">MKNNSLTRLSLACCLIILGVKSSYSQARSGIGFSYGFNKPFSGDYSAGAGWQLLGSIALSNKLALSPYIGYDNLKGNLRFNTTAPDASGGYHQGRIQNVDLINAGVDAKYYLNNCFFVKGGALVYAAGGNEDLINVGLGLSGGAGLSLPVDEHLKFEFTGYSNVVYIQPASGHGITPYVGLRAAIYFDFGKPLLR</sequence>
<evidence type="ECO:0000313" key="2">
    <source>
        <dbReference type="Proteomes" id="UP001216139"/>
    </source>
</evidence>